<protein>
    <submittedName>
        <fullName evidence="4">CBS domain-containing protein</fullName>
    </submittedName>
</protein>
<dbReference type="InterPro" id="IPR046342">
    <property type="entry name" value="CBS_dom_sf"/>
</dbReference>
<evidence type="ECO:0000256" key="2">
    <source>
        <dbReference type="PROSITE-ProRule" id="PRU00703"/>
    </source>
</evidence>
<dbReference type="Pfam" id="PF00571">
    <property type="entry name" value="CBS"/>
    <property type="match status" value="2"/>
</dbReference>
<evidence type="ECO:0000313" key="4">
    <source>
        <dbReference type="EMBL" id="SFZ80832.1"/>
    </source>
</evidence>
<dbReference type="SMART" id="SM00116">
    <property type="entry name" value="CBS"/>
    <property type="match status" value="2"/>
</dbReference>
<name>A0A1K2HSE5_9HYPH</name>
<feature type="domain" description="CBS" evidence="3">
    <location>
        <begin position="80"/>
        <end position="134"/>
    </location>
</feature>
<dbReference type="RefSeq" id="WP_072338527.1">
    <property type="nucleotide sequence ID" value="NZ_FPKU01000001.1"/>
</dbReference>
<gene>
    <name evidence="4" type="ORF">SAMN02983003_0159</name>
</gene>
<dbReference type="Gene3D" id="3.10.580.10">
    <property type="entry name" value="CBS-domain"/>
    <property type="match status" value="1"/>
</dbReference>
<dbReference type="PROSITE" id="PS51371">
    <property type="entry name" value="CBS"/>
    <property type="match status" value="2"/>
</dbReference>
<dbReference type="SUPFAM" id="SSF54631">
    <property type="entry name" value="CBS-domain pair"/>
    <property type="match status" value="1"/>
</dbReference>
<keyword evidence="5" id="KW-1185">Reference proteome</keyword>
<evidence type="ECO:0000313" key="5">
    <source>
        <dbReference type="Proteomes" id="UP000183447"/>
    </source>
</evidence>
<reference evidence="4 5" key="1">
    <citation type="submission" date="2016-11" db="EMBL/GenBank/DDBJ databases">
        <authorList>
            <person name="Jaros S."/>
            <person name="Januszkiewicz K."/>
            <person name="Wedrychowicz H."/>
        </authorList>
    </citation>
    <scope>NUCLEOTIDE SEQUENCE [LARGE SCALE GENOMIC DNA]</scope>
    <source>
        <strain evidence="4 5">ATCC 23634</strain>
    </source>
</reference>
<dbReference type="AlphaFoldDB" id="A0A1K2HSE5"/>
<dbReference type="InterPro" id="IPR000644">
    <property type="entry name" value="CBS_dom"/>
</dbReference>
<dbReference type="InterPro" id="IPR044729">
    <property type="entry name" value="CBS_bac"/>
</dbReference>
<dbReference type="Proteomes" id="UP000183447">
    <property type="component" value="Unassembled WGS sequence"/>
</dbReference>
<proteinExistence type="predicted"/>
<dbReference type="STRING" id="665118.SAMN02983003_0159"/>
<accession>A0A1K2HSE5</accession>
<dbReference type="PANTHER" id="PTHR43080:SF26">
    <property type="entry name" value="REGULATORY PROTEIN"/>
    <property type="match status" value="1"/>
</dbReference>
<dbReference type="EMBL" id="FPKU01000001">
    <property type="protein sequence ID" value="SFZ80832.1"/>
    <property type="molecule type" value="Genomic_DNA"/>
</dbReference>
<feature type="domain" description="CBS" evidence="3">
    <location>
        <begin position="13"/>
        <end position="69"/>
    </location>
</feature>
<evidence type="ECO:0000259" key="3">
    <source>
        <dbReference type="PROSITE" id="PS51371"/>
    </source>
</evidence>
<dbReference type="CDD" id="cd04629">
    <property type="entry name" value="CBS_pair_bac"/>
    <property type="match status" value="1"/>
</dbReference>
<dbReference type="InterPro" id="IPR051257">
    <property type="entry name" value="Diverse_CBS-Domain"/>
</dbReference>
<evidence type="ECO:0000256" key="1">
    <source>
        <dbReference type="ARBA" id="ARBA00023122"/>
    </source>
</evidence>
<organism evidence="4 5">
    <name type="scientific">Devosia enhydra</name>
    <dbReference type="NCBI Taxonomy" id="665118"/>
    <lineage>
        <taxon>Bacteria</taxon>
        <taxon>Pseudomonadati</taxon>
        <taxon>Pseudomonadota</taxon>
        <taxon>Alphaproteobacteria</taxon>
        <taxon>Hyphomicrobiales</taxon>
        <taxon>Devosiaceae</taxon>
        <taxon>Devosia</taxon>
    </lineage>
</organism>
<sequence>MTQTDLARVGDVMKTDLVTLAPTIEIVRAVSILLEAGVSGACVLDGEGDLVGVLSKRDCLKAALSASYYKQWGGSVADYMSPDPHVLDAELDLVSACEVMIASPYRRFPVMREGRFAGQISRTDLLRALSVQWL</sequence>
<keyword evidence="1 2" id="KW-0129">CBS domain</keyword>
<dbReference type="PANTHER" id="PTHR43080">
    <property type="entry name" value="CBS DOMAIN-CONTAINING PROTEIN CBSX3, MITOCHONDRIAL"/>
    <property type="match status" value="1"/>
</dbReference>